<dbReference type="AlphaFoldDB" id="A0A9W6MQS6"/>
<gene>
    <name evidence="1" type="ORF">GCM10008170_05410</name>
</gene>
<sequence length="262" mass="27107">MVLRAPLSVTVRYHARLLALKGNRMSRVKGVVLLAGLAVFAAIGHNQSTSPTAAPAPFVAVAPAPAAIVHAPAPPAPAPRPPIDLVTLSAPPEPVRAAAPLAEPPAVIVVPTITVRQSATLRREPKGKAAKAGSVEPDEVVIERGTRGAWRDVELSDGRRGWLPAAAFEAPKAAPSPASRKGPVTVEAPSLETLAAAGGIAALIVQESRASYSGSCGCPDDRDRGGRRCGGRSAYSRAGGRSLFCYPEDVPAAMIARREARR</sequence>
<evidence type="ECO:0000313" key="1">
    <source>
        <dbReference type="EMBL" id="GLK54522.1"/>
    </source>
</evidence>
<protein>
    <recommendedName>
        <fullName evidence="3">SH3 domain-containing protein</fullName>
    </recommendedName>
</protein>
<organism evidence="1 2">
    <name type="scientific">Methylopila capsulata</name>
    <dbReference type="NCBI Taxonomy" id="61654"/>
    <lineage>
        <taxon>Bacteria</taxon>
        <taxon>Pseudomonadati</taxon>
        <taxon>Pseudomonadota</taxon>
        <taxon>Alphaproteobacteria</taxon>
        <taxon>Hyphomicrobiales</taxon>
        <taxon>Methylopilaceae</taxon>
        <taxon>Methylopila</taxon>
    </lineage>
</organism>
<name>A0A9W6MQS6_9HYPH</name>
<dbReference type="EMBL" id="BSFF01000001">
    <property type="protein sequence ID" value="GLK54522.1"/>
    <property type="molecule type" value="Genomic_DNA"/>
</dbReference>
<evidence type="ECO:0008006" key="3">
    <source>
        <dbReference type="Google" id="ProtNLM"/>
    </source>
</evidence>
<dbReference type="Proteomes" id="UP001143400">
    <property type="component" value="Unassembled WGS sequence"/>
</dbReference>
<evidence type="ECO:0000313" key="2">
    <source>
        <dbReference type="Proteomes" id="UP001143400"/>
    </source>
</evidence>
<reference evidence="1" key="2">
    <citation type="submission" date="2023-01" db="EMBL/GenBank/DDBJ databases">
        <authorList>
            <person name="Sun Q."/>
            <person name="Evtushenko L."/>
        </authorList>
    </citation>
    <scope>NUCLEOTIDE SEQUENCE</scope>
    <source>
        <strain evidence="1">VKM B-1606</strain>
    </source>
</reference>
<comment type="caution">
    <text evidence="1">The sequence shown here is derived from an EMBL/GenBank/DDBJ whole genome shotgun (WGS) entry which is preliminary data.</text>
</comment>
<reference evidence="1" key="1">
    <citation type="journal article" date="2014" name="Int. J. Syst. Evol. Microbiol.">
        <title>Complete genome sequence of Corynebacterium casei LMG S-19264T (=DSM 44701T), isolated from a smear-ripened cheese.</title>
        <authorList>
            <consortium name="US DOE Joint Genome Institute (JGI-PGF)"/>
            <person name="Walter F."/>
            <person name="Albersmeier A."/>
            <person name="Kalinowski J."/>
            <person name="Ruckert C."/>
        </authorList>
    </citation>
    <scope>NUCLEOTIDE SEQUENCE</scope>
    <source>
        <strain evidence="1">VKM B-1606</strain>
    </source>
</reference>
<accession>A0A9W6MQS6</accession>
<proteinExistence type="predicted"/>